<keyword evidence="1" id="KW-0472">Membrane</keyword>
<organism evidence="2 3">
    <name type="scientific">Leptospira interrogans serovar Pyrogenes str. L0374</name>
    <dbReference type="NCBI Taxonomy" id="1049928"/>
    <lineage>
        <taxon>Bacteria</taxon>
        <taxon>Pseudomonadati</taxon>
        <taxon>Spirochaetota</taxon>
        <taxon>Spirochaetia</taxon>
        <taxon>Leptospirales</taxon>
        <taxon>Leptospiraceae</taxon>
        <taxon>Leptospira</taxon>
    </lineage>
</organism>
<evidence type="ECO:0000256" key="1">
    <source>
        <dbReference type="SAM" id="Phobius"/>
    </source>
</evidence>
<comment type="caution">
    <text evidence="2">The sequence shown here is derived from an EMBL/GenBank/DDBJ whole genome shotgun (WGS) entry which is preliminary data.</text>
</comment>
<protein>
    <submittedName>
        <fullName evidence="2">Uncharacterized protein</fullName>
    </submittedName>
</protein>
<dbReference type="EMBL" id="AHMZ02000150">
    <property type="protein sequence ID" value="EMN27926.1"/>
    <property type="molecule type" value="Genomic_DNA"/>
</dbReference>
<keyword evidence="1" id="KW-1133">Transmembrane helix</keyword>
<sequence length="47" mass="5340">MSNLSDFPQELLISLGMLAFGIGLFTIPFWIEVKKAKQELEKILAMK</sequence>
<evidence type="ECO:0000313" key="2">
    <source>
        <dbReference type="EMBL" id="EMN27926.1"/>
    </source>
</evidence>
<dbReference type="AlphaFoldDB" id="M6K1C8"/>
<accession>M6K1C8</accession>
<keyword evidence="1" id="KW-0812">Transmembrane</keyword>
<feature type="transmembrane region" description="Helical" evidence="1">
    <location>
        <begin position="12"/>
        <end position="31"/>
    </location>
</feature>
<dbReference type="Proteomes" id="UP000012137">
    <property type="component" value="Unassembled WGS sequence"/>
</dbReference>
<proteinExistence type="predicted"/>
<evidence type="ECO:0000313" key="3">
    <source>
        <dbReference type="Proteomes" id="UP000012137"/>
    </source>
</evidence>
<name>M6K1C8_LEPIR</name>
<gene>
    <name evidence="2" type="ORF">LEP1GSC083_2830</name>
</gene>
<reference evidence="2 3" key="1">
    <citation type="submission" date="2013-01" db="EMBL/GenBank/DDBJ databases">
        <authorList>
            <person name="Harkins D.M."/>
            <person name="Durkin A.S."/>
            <person name="Brinkac L.M."/>
            <person name="Haft D.H."/>
            <person name="Selengut J.D."/>
            <person name="Sanka R."/>
            <person name="DePew J."/>
            <person name="Purushe J."/>
            <person name="Peacock S.J."/>
            <person name="Thaipadungpanit J."/>
            <person name="Wuthiekanun V.W."/>
            <person name="Day N.P."/>
            <person name="Vinetz J.M."/>
            <person name="Sutton G.G."/>
            <person name="Nierman W.C."/>
            <person name="Fouts D.E."/>
        </authorList>
    </citation>
    <scope>NUCLEOTIDE SEQUENCE [LARGE SCALE GENOMIC DNA]</scope>
    <source>
        <strain evidence="2 3">L0374</strain>
    </source>
</reference>